<dbReference type="Pfam" id="PF14362">
    <property type="entry name" value="DUF4407"/>
    <property type="match status" value="1"/>
</dbReference>
<feature type="region of interest" description="Disordered" evidence="2">
    <location>
        <begin position="397"/>
        <end position="427"/>
    </location>
</feature>
<dbReference type="EMBL" id="BAABAQ010000003">
    <property type="protein sequence ID" value="GAA4188412.1"/>
    <property type="molecule type" value="Genomic_DNA"/>
</dbReference>
<evidence type="ECO:0000256" key="1">
    <source>
        <dbReference type="SAM" id="Coils"/>
    </source>
</evidence>
<organism evidence="4 5">
    <name type="scientific">Streptosporangium oxazolinicum</name>
    <dbReference type="NCBI Taxonomy" id="909287"/>
    <lineage>
        <taxon>Bacteria</taxon>
        <taxon>Bacillati</taxon>
        <taxon>Actinomycetota</taxon>
        <taxon>Actinomycetes</taxon>
        <taxon>Streptosporangiales</taxon>
        <taxon>Streptosporangiaceae</taxon>
        <taxon>Streptosporangium</taxon>
    </lineage>
</organism>
<feature type="region of interest" description="Disordered" evidence="2">
    <location>
        <begin position="360"/>
        <end position="380"/>
    </location>
</feature>
<keyword evidence="3" id="KW-0472">Membrane</keyword>
<feature type="region of interest" description="Disordered" evidence="2">
    <location>
        <begin position="439"/>
        <end position="467"/>
    </location>
</feature>
<accession>A0ABP8AR97</accession>
<keyword evidence="3" id="KW-0812">Transmembrane</keyword>
<keyword evidence="5" id="KW-1185">Reference proteome</keyword>
<gene>
    <name evidence="4" type="ORF">GCM10022252_23630</name>
</gene>
<protein>
    <recommendedName>
        <fullName evidence="6">DUF4407 domain-containing protein</fullName>
    </recommendedName>
</protein>
<feature type="transmembrane region" description="Helical" evidence="3">
    <location>
        <begin position="92"/>
        <end position="115"/>
    </location>
</feature>
<feature type="coiled-coil region" evidence="1">
    <location>
        <begin position="217"/>
        <end position="244"/>
    </location>
</feature>
<feature type="transmembrane region" description="Helical" evidence="3">
    <location>
        <begin position="52"/>
        <end position="71"/>
    </location>
</feature>
<sequence>MRTLLITLSGARPEILKLCRTEQGKFEGIGGAVLTTSVLAVVSMTFALNSALGVPLILAIAASLVWGLAIMSLDRWLVSTMNADGPRRWRVALPRILMAVLLGLVISTPLVLQIFKSEIDAQIVQIKQQRANEFSTRQNAGSVAQEVARLRAETTTLQNVITSEGDVPLDPAKDPKIVSLTAERDAQQTRTEKLYDEWQCQLYGGKTCPRKGNGPLAQASKNTYDKAKGRVDLLNRQIEERKSELTATDESSKKERLAQATQALPKTQELLDAAVRRQSDLQNAFDAENRTTDGLLIRLQALNEVSGQDTTLRSTHLLLFLLFLLIECLPVAVKLMQKPGNYERILNLAAKQEFRDARDSYSSQFGGSSPPAVDSAPRKEAYDDSASIWDIWEEPDPLRATRRAQAPPGPAKTAHLTDPQAPDNDHYSVEEDMLRTMQSTRVYHRSDSTGPAAERHGKIELFPDDDD</sequence>
<comment type="caution">
    <text evidence="4">The sequence shown here is derived from an EMBL/GenBank/DDBJ whole genome shotgun (WGS) entry which is preliminary data.</text>
</comment>
<dbReference type="InterPro" id="IPR025519">
    <property type="entry name" value="DUF4407"/>
</dbReference>
<keyword evidence="3" id="KW-1133">Transmembrane helix</keyword>
<dbReference type="Proteomes" id="UP001501251">
    <property type="component" value="Unassembled WGS sequence"/>
</dbReference>
<evidence type="ECO:0008006" key="6">
    <source>
        <dbReference type="Google" id="ProtNLM"/>
    </source>
</evidence>
<reference evidence="5" key="1">
    <citation type="journal article" date="2019" name="Int. J. Syst. Evol. Microbiol.">
        <title>The Global Catalogue of Microorganisms (GCM) 10K type strain sequencing project: providing services to taxonomists for standard genome sequencing and annotation.</title>
        <authorList>
            <consortium name="The Broad Institute Genomics Platform"/>
            <consortium name="The Broad Institute Genome Sequencing Center for Infectious Disease"/>
            <person name="Wu L."/>
            <person name="Ma J."/>
        </authorList>
    </citation>
    <scope>NUCLEOTIDE SEQUENCE [LARGE SCALE GENOMIC DNA]</scope>
    <source>
        <strain evidence="5">JCM 17388</strain>
    </source>
</reference>
<evidence type="ECO:0000256" key="2">
    <source>
        <dbReference type="SAM" id="MobiDB-lite"/>
    </source>
</evidence>
<feature type="transmembrane region" description="Helical" evidence="3">
    <location>
        <begin position="26"/>
        <end position="46"/>
    </location>
</feature>
<proteinExistence type="predicted"/>
<evidence type="ECO:0000256" key="3">
    <source>
        <dbReference type="SAM" id="Phobius"/>
    </source>
</evidence>
<keyword evidence="1" id="KW-0175">Coiled coil</keyword>
<name>A0ABP8AR97_9ACTN</name>
<evidence type="ECO:0000313" key="4">
    <source>
        <dbReference type="EMBL" id="GAA4188412.1"/>
    </source>
</evidence>
<evidence type="ECO:0000313" key="5">
    <source>
        <dbReference type="Proteomes" id="UP001501251"/>
    </source>
</evidence>
<dbReference type="RefSeq" id="WP_344917824.1">
    <property type="nucleotide sequence ID" value="NZ_BAABAQ010000003.1"/>
</dbReference>